<dbReference type="PANTHER" id="PTHR46796:SF6">
    <property type="entry name" value="ARAC SUBFAMILY"/>
    <property type="match status" value="1"/>
</dbReference>
<keyword evidence="3" id="KW-0010">Activator</keyword>
<dbReference type="InterPro" id="IPR018062">
    <property type="entry name" value="HTH_AraC-typ_CS"/>
</dbReference>
<dbReference type="Gene3D" id="1.10.10.60">
    <property type="entry name" value="Homeodomain-like"/>
    <property type="match status" value="2"/>
</dbReference>
<dbReference type="PRINTS" id="PR00032">
    <property type="entry name" value="HTHARAC"/>
</dbReference>
<dbReference type="PROSITE" id="PS01124">
    <property type="entry name" value="HTH_ARAC_FAMILY_2"/>
    <property type="match status" value="1"/>
</dbReference>
<dbReference type="PROSITE" id="PS00041">
    <property type="entry name" value="HTH_ARAC_FAMILY_1"/>
    <property type="match status" value="1"/>
</dbReference>
<evidence type="ECO:0000256" key="1">
    <source>
        <dbReference type="ARBA" id="ARBA00023015"/>
    </source>
</evidence>
<dbReference type="InterPro" id="IPR009057">
    <property type="entry name" value="Homeodomain-like_sf"/>
</dbReference>
<dbReference type="GO" id="GO:0043565">
    <property type="term" value="F:sequence-specific DNA binding"/>
    <property type="evidence" value="ECO:0007669"/>
    <property type="project" value="InterPro"/>
</dbReference>
<gene>
    <name evidence="6" type="primary">xylR</name>
    <name evidence="6" type="ORF">BHE75_01299</name>
</gene>
<dbReference type="InterPro" id="IPR037923">
    <property type="entry name" value="HTH-like"/>
</dbReference>
<organism evidence="6 7">
    <name type="scientific">Edaphosphingomonas haloaromaticamans</name>
    <dbReference type="NCBI Taxonomy" id="653954"/>
    <lineage>
        <taxon>Bacteria</taxon>
        <taxon>Pseudomonadati</taxon>
        <taxon>Pseudomonadota</taxon>
        <taxon>Alphaproteobacteria</taxon>
        <taxon>Sphingomonadales</taxon>
        <taxon>Rhizorhabdaceae</taxon>
        <taxon>Edaphosphingomonas</taxon>
    </lineage>
</organism>
<dbReference type="Pfam" id="PF12833">
    <property type="entry name" value="HTH_18"/>
    <property type="match status" value="1"/>
</dbReference>
<dbReference type="GO" id="GO:0003700">
    <property type="term" value="F:DNA-binding transcription factor activity"/>
    <property type="evidence" value="ECO:0007669"/>
    <property type="project" value="InterPro"/>
</dbReference>
<protein>
    <submittedName>
        <fullName evidence="6">Xylose operon regulatory protein</fullName>
    </submittedName>
</protein>
<evidence type="ECO:0000259" key="5">
    <source>
        <dbReference type="PROSITE" id="PS01124"/>
    </source>
</evidence>
<dbReference type="Proteomes" id="UP000179467">
    <property type="component" value="Unassembled WGS sequence"/>
</dbReference>
<dbReference type="SMART" id="SM00342">
    <property type="entry name" value="HTH_ARAC"/>
    <property type="match status" value="1"/>
</dbReference>
<keyword evidence="1" id="KW-0805">Transcription regulation</keyword>
<dbReference type="InterPro" id="IPR020449">
    <property type="entry name" value="Tscrpt_reg_AraC-type_HTH"/>
</dbReference>
<accession>A0A1S1HAY0</accession>
<dbReference type="OrthoDB" id="7470293at2"/>
<evidence type="ECO:0000256" key="4">
    <source>
        <dbReference type="ARBA" id="ARBA00023163"/>
    </source>
</evidence>
<dbReference type="SUPFAM" id="SSF46689">
    <property type="entry name" value="Homeodomain-like"/>
    <property type="match status" value="2"/>
</dbReference>
<keyword evidence="4" id="KW-0804">Transcription</keyword>
<keyword evidence="7" id="KW-1185">Reference proteome</keyword>
<sequence>MSRNVVEAELHCGSTRVRVQTYNYDVPSEQVRCPSQHLLTLMSARRRHTSRSYFGRPQSSNRYSLGNLLYVPAGHPIWGSGPGGPLTMVTCTFPKGSNEALAMFEQGWDDHALSRFGDIRSNRIVEAMRRLGQEALEPGFGSDILVDALTSMLPVELVRHFEGLAMRGSAIRGGLAPHQLRAIEDHVRAWPAGGVRVSDLAALTGLSRGHFMRAFKQSTGKTVHNFVEDVRLDHAKSLLIDSDKPLKQIAAMLGFANPASFSLAFRRMTGEAPGRYRNMRQGVD</sequence>
<reference evidence="6 7" key="1">
    <citation type="submission" date="2016-09" db="EMBL/GenBank/DDBJ databases">
        <title>Metabolic pathway, cell adaptation mechanisms and a novel monoxygenase revealed through proteogenomic-transcription analysis of a Sphingomonas haloaromaticamans strain degrading the fungicide ortho-phenylphenol.</title>
        <authorList>
            <person name="Perruchon C."/>
            <person name="Papadopoulou E.S."/>
            <person name="Rousidou C."/>
            <person name="Vasileiadis S."/>
            <person name="Tanou G."/>
            <person name="Amoutzias G."/>
            <person name="Molassiotis A."/>
            <person name="Karpouzas D.G."/>
        </authorList>
    </citation>
    <scope>NUCLEOTIDE SEQUENCE [LARGE SCALE GENOMIC DNA]</scope>
    <source>
        <strain evidence="6 7">P3</strain>
    </source>
</reference>
<dbReference type="EMBL" id="MIPT01000001">
    <property type="protein sequence ID" value="OHT19314.1"/>
    <property type="molecule type" value="Genomic_DNA"/>
</dbReference>
<comment type="caution">
    <text evidence="6">The sequence shown here is derived from an EMBL/GenBank/DDBJ whole genome shotgun (WGS) entry which is preliminary data.</text>
</comment>
<name>A0A1S1HAY0_9SPHN</name>
<dbReference type="RefSeq" id="WP_015459857.1">
    <property type="nucleotide sequence ID" value="NZ_MIPT01000001.1"/>
</dbReference>
<proteinExistence type="predicted"/>
<evidence type="ECO:0000313" key="7">
    <source>
        <dbReference type="Proteomes" id="UP000179467"/>
    </source>
</evidence>
<evidence type="ECO:0000256" key="3">
    <source>
        <dbReference type="ARBA" id="ARBA00023159"/>
    </source>
</evidence>
<dbReference type="SUPFAM" id="SSF51215">
    <property type="entry name" value="Regulatory protein AraC"/>
    <property type="match status" value="1"/>
</dbReference>
<evidence type="ECO:0000313" key="6">
    <source>
        <dbReference type="EMBL" id="OHT19314.1"/>
    </source>
</evidence>
<dbReference type="InterPro" id="IPR018060">
    <property type="entry name" value="HTH_AraC"/>
</dbReference>
<dbReference type="AlphaFoldDB" id="A0A1S1HAY0"/>
<dbReference type="PANTHER" id="PTHR46796">
    <property type="entry name" value="HTH-TYPE TRANSCRIPTIONAL ACTIVATOR RHAS-RELATED"/>
    <property type="match status" value="1"/>
</dbReference>
<evidence type="ECO:0000256" key="2">
    <source>
        <dbReference type="ARBA" id="ARBA00023125"/>
    </source>
</evidence>
<keyword evidence="2" id="KW-0238">DNA-binding</keyword>
<dbReference type="InterPro" id="IPR050204">
    <property type="entry name" value="AraC_XylS_family_regulators"/>
</dbReference>
<feature type="domain" description="HTH araC/xylS-type" evidence="5">
    <location>
        <begin position="177"/>
        <end position="279"/>
    </location>
</feature>